<evidence type="ECO:0000256" key="4">
    <source>
        <dbReference type="ARBA" id="ARBA00022801"/>
    </source>
</evidence>
<keyword evidence="5" id="KW-1035">Host cytoplasm</keyword>
<evidence type="ECO:0000313" key="8">
    <source>
        <dbReference type="EMBL" id="MDT1973899.1"/>
    </source>
</evidence>
<dbReference type="GO" id="GO:0016998">
    <property type="term" value="P:cell wall macromolecule catabolic process"/>
    <property type="evidence" value="ECO:0007669"/>
    <property type="project" value="InterPro"/>
</dbReference>
<keyword evidence="3 7" id="KW-0081">Bacteriolytic enzyme</keyword>
<comment type="catalytic activity">
    <reaction evidence="1 7">
        <text>Hydrolysis of (1-&gt;4)-beta-linkages between N-acetylmuramic acid and N-acetyl-D-glucosamine residues in a peptidoglycan and between N-acetyl-D-glucosamine residues in chitodextrins.</text>
        <dbReference type="EC" id="3.2.1.17"/>
    </reaction>
</comment>
<dbReference type="EC" id="3.2.1.17" evidence="7"/>
<proteinExistence type="inferred from homology"/>
<dbReference type="Pfam" id="PF00959">
    <property type="entry name" value="Phage_lysozyme"/>
    <property type="match status" value="1"/>
</dbReference>
<evidence type="ECO:0000256" key="7">
    <source>
        <dbReference type="RuleBase" id="RU003788"/>
    </source>
</evidence>
<name>A0AAW8RBJ1_CARDV</name>
<dbReference type="HAMAP" id="MF_04110">
    <property type="entry name" value="ENDOLYSIN_T4"/>
    <property type="match status" value="1"/>
</dbReference>
<dbReference type="GO" id="GO:0031640">
    <property type="term" value="P:killing of cells of another organism"/>
    <property type="evidence" value="ECO:0007669"/>
    <property type="project" value="UniProtKB-KW"/>
</dbReference>
<protein>
    <recommendedName>
        <fullName evidence="7">Lysozyme</fullName>
        <ecNumber evidence="7">3.2.1.17</ecNumber>
    </recommendedName>
</protein>
<dbReference type="RefSeq" id="WP_311780285.1">
    <property type="nucleotide sequence ID" value="NZ_JALRMR010000005.1"/>
</dbReference>
<dbReference type="AlphaFoldDB" id="A0AAW8RBJ1"/>
<keyword evidence="2 7" id="KW-0929">Antimicrobial</keyword>
<evidence type="ECO:0000256" key="1">
    <source>
        <dbReference type="ARBA" id="ARBA00000632"/>
    </source>
</evidence>
<comment type="caution">
    <text evidence="8">The sequence shown here is derived from an EMBL/GenBank/DDBJ whole genome shotgun (WGS) entry which is preliminary data.</text>
</comment>
<comment type="similarity">
    <text evidence="7">Belongs to the glycosyl hydrolase 24 family.</text>
</comment>
<keyword evidence="4 7" id="KW-0378">Hydrolase</keyword>
<gene>
    <name evidence="8" type="ORF">MX635_05745</name>
</gene>
<dbReference type="InterPro" id="IPR034690">
    <property type="entry name" value="Endolysin_T4_type"/>
</dbReference>
<reference evidence="8" key="1">
    <citation type="submission" date="2022-04" db="EMBL/GenBank/DDBJ databases">
        <title>Draft genome sequences of lactic acid bacteria (LAB) strains involved in meat spoilage.</title>
        <authorList>
            <person name="Palevich N."/>
        </authorList>
    </citation>
    <scope>NUCLEOTIDE SEQUENCE</scope>
    <source>
        <strain evidence="8">9-14</strain>
    </source>
</reference>
<evidence type="ECO:0000256" key="5">
    <source>
        <dbReference type="ARBA" id="ARBA00023200"/>
    </source>
</evidence>
<dbReference type="GO" id="GO:0003796">
    <property type="term" value="F:lysozyme activity"/>
    <property type="evidence" value="ECO:0007669"/>
    <property type="project" value="UniProtKB-EC"/>
</dbReference>
<evidence type="ECO:0000256" key="3">
    <source>
        <dbReference type="ARBA" id="ARBA00022638"/>
    </source>
</evidence>
<sequence length="400" mass="45254">MANENKKLSTEGRSLIEQWEGLHLTSYQDIGGIWTIGYGHTGGVKPNTTITREEANRILDEDVKIHAKGITNFITVELSQHQYDALVSFHFNLGVNILEGTTLLNYLNSRQWQAAANEMMAYINVNGSPVQGLINRRRSEVALFLSDDPIKPLDPKRNFGVKISYFLENEVLEKLTEFRSAFPQYSACLEYAGNQKYSIVIQPFTYLEVNAKKMEIQGKFPHWTMAVAELVDFSTRKALLIAPFKGVEVGEAFLKIKKRFGFSMTINPSPYGDAGRVDYSKELNKNSIVVSPFSSGEALDKLNEFKKAFPSYAANTFLEQRLENAEQYHLVIQPFAPVEVKDAFNEINGRFPSWMKNIQAFHNVGDPKAILISPFTGSEVTEKYLLVKKEFGYSMEIVDV</sequence>
<dbReference type="InterPro" id="IPR051018">
    <property type="entry name" value="Bacteriophage_GH24"/>
</dbReference>
<dbReference type="InterPro" id="IPR023346">
    <property type="entry name" value="Lysozyme-like_dom_sf"/>
</dbReference>
<dbReference type="Proteomes" id="UP001249945">
    <property type="component" value="Unassembled WGS sequence"/>
</dbReference>
<evidence type="ECO:0000313" key="9">
    <source>
        <dbReference type="Proteomes" id="UP001249945"/>
    </source>
</evidence>
<accession>A0AAW8RBJ1</accession>
<dbReference type="EMBL" id="JALRMR010000005">
    <property type="protein sequence ID" value="MDT1973899.1"/>
    <property type="molecule type" value="Genomic_DNA"/>
</dbReference>
<dbReference type="GO" id="GO:0042742">
    <property type="term" value="P:defense response to bacterium"/>
    <property type="evidence" value="ECO:0007669"/>
    <property type="project" value="UniProtKB-KW"/>
</dbReference>
<dbReference type="SUPFAM" id="SSF53955">
    <property type="entry name" value="Lysozyme-like"/>
    <property type="match status" value="1"/>
</dbReference>
<dbReference type="PANTHER" id="PTHR38107">
    <property type="match status" value="1"/>
</dbReference>
<keyword evidence="6 7" id="KW-0326">Glycosidase</keyword>
<dbReference type="PANTHER" id="PTHR38107:SF3">
    <property type="entry name" value="LYSOZYME RRRD-RELATED"/>
    <property type="match status" value="1"/>
</dbReference>
<dbReference type="CDD" id="cd00737">
    <property type="entry name" value="lyz_endolysin_autolysin"/>
    <property type="match status" value="1"/>
</dbReference>
<dbReference type="InterPro" id="IPR002196">
    <property type="entry name" value="Glyco_hydro_24"/>
</dbReference>
<dbReference type="Gene3D" id="1.10.530.40">
    <property type="match status" value="1"/>
</dbReference>
<dbReference type="GO" id="GO:0009253">
    <property type="term" value="P:peptidoglycan catabolic process"/>
    <property type="evidence" value="ECO:0007669"/>
    <property type="project" value="InterPro"/>
</dbReference>
<dbReference type="InterPro" id="IPR023347">
    <property type="entry name" value="Lysozyme_dom_sf"/>
</dbReference>
<organism evidence="8 9">
    <name type="scientific">Carnobacterium divergens</name>
    <name type="common">Lactobacillus divergens</name>
    <dbReference type="NCBI Taxonomy" id="2748"/>
    <lineage>
        <taxon>Bacteria</taxon>
        <taxon>Bacillati</taxon>
        <taxon>Bacillota</taxon>
        <taxon>Bacilli</taxon>
        <taxon>Lactobacillales</taxon>
        <taxon>Carnobacteriaceae</taxon>
        <taxon>Carnobacterium</taxon>
    </lineage>
</organism>
<evidence type="ECO:0000256" key="2">
    <source>
        <dbReference type="ARBA" id="ARBA00022529"/>
    </source>
</evidence>
<evidence type="ECO:0000256" key="6">
    <source>
        <dbReference type="ARBA" id="ARBA00023295"/>
    </source>
</evidence>
<dbReference type="InterPro" id="IPR033907">
    <property type="entry name" value="Endolysin_autolysin"/>
</dbReference>